<evidence type="ECO:0000313" key="7">
    <source>
        <dbReference type="EMBL" id="SFK66195.1"/>
    </source>
</evidence>
<dbReference type="NCBIfam" id="TIGR01727">
    <property type="entry name" value="oligo_HPY"/>
    <property type="match status" value="1"/>
</dbReference>
<gene>
    <name evidence="7" type="ORF">SAMN02745775_105163</name>
</gene>
<dbReference type="Gene3D" id="3.40.50.300">
    <property type="entry name" value="P-loop containing nucleotide triphosphate hydrolases"/>
    <property type="match status" value="1"/>
</dbReference>
<dbReference type="PANTHER" id="PTHR43776">
    <property type="entry name" value="TRANSPORT ATP-BINDING PROTEIN"/>
    <property type="match status" value="1"/>
</dbReference>
<dbReference type="PROSITE" id="PS50893">
    <property type="entry name" value="ABC_TRANSPORTER_2"/>
    <property type="match status" value="1"/>
</dbReference>
<dbReference type="SUPFAM" id="SSF52540">
    <property type="entry name" value="P-loop containing nucleoside triphosphate hydrolases"/>
    <property type="match status" value="1"/>
</dbReference>
<comment type="similarity">
    <text evidence="2">Belongs to the ABC transporter superfamily.</text>
</comment>
<feature type="domain" description="ABC transporter" evidence="6">
    <location>
        <begin position="6"/>
        <end position="257"/>
    </location>
</feature>
<dbReference type="SMART" id="SM00382">
    <property type="entry name" value="AAA"/>
    <property type="match status" value="1"/>
</dbReference>
<evidence type="ECO:0000256" key="1">
    <source>
        <dbReference type="ARBA" id="ARBA00004417"/>
    </source>
</evidence>
<organism evidence="7 8">
    <name type="scientific">Falsiroseomonas stagni DSM 19981</name>
    <dbReference type="NCBI Taxonomy" id="1123062"/>
    <lineage>
        <taxon>Bacteria</taxon>
        <taxon>Pseudomonadati</taxon>
        <taxon>Pseudomonadota</taxon>
        <taxon>Alphaproteobacteria</taxon>
        <taxon>Acetobacterales</taxon>
        <taxon>Roseomonadaceae</taxon>
        <taxon>Falsiroseomonas</taxon>
    </lineage>
</organism>
<dbReference type="GO" id="GO:0005524">
    <property type="term" value="F:ATP binding"/>
    <property type="evidence" value="ECO:0007669"/>
    <property type="project" value="UniProtKB-KW"/>
</dbReference>
<dbReference type="OrthoDB" id="9767950at2"/>
<dbReference type="InterPro" id="IPR003593">
    <property type="entry name" value="AAA+_ATPase"/>
</dbReference>
<dbReference type="EMBL" id="FOSQ01000005">
    <property type="protein sequence ID" value="SFK66195.1"/>
    <property type="molecule type" value="Genomic_DNA"/>
</dbReference>
<dbReference type="InterPro" id="IPR017871">
    <property type="entry name" value="ABC_transporter-like_CS"/>
</dbReference>
<dbReference type="InterPro" id="IPR027417">
    <property type="entry name" value="P-loop_NTPase"/>
</dbReference>
<dbReference type="Pfam" id="PF08352">
    <property type="entry name" value="oligo_HPY"/>
    <property type="match status" value="1"/>
</dbReference>
<dbReference type="GO" id="GO:0055085">
    <property type="term" value="P:transmembrane transport"/>
    <property type="evidence" value="ECO:0007669"/>
    <property type="project" value="UniProtKB-ARBA"/>
</dbReference>
<evidence type="ECO:0000256" key="5">
    <source>
        <dbReference type="ARBA" id="ARBA00022840"/>
    </source>
</evidence>
<dbReference type="GO" id="GO:0016887">
    <property type="term" value="F:ATP hydrolysis activity"/>
    <property type="evidence" value="ECO:0007669"/>
    <property type="project" value="InterPro"/>
</dbReference>
<dbReference type="GO" id="GO:0015833">
    <property type="term" value="P:peptide transport"/>
    <property type="evidence" value="ECO:0007669"/>
    <property type="project" value="InterPro"/>
</dbReference>
<keyword evidence="3" id="KW-0813">Transport</keyword>
<dbReference type="CDD" id="cd03257">
    <property type="entry name" value="ABC_NikE_OppD_transporters"/>
    <property type="match status" value="1"/>
</dbReference>
<name>A0A1I4BBQ7_9PROT</name>
<dbReference type="GO" id="GO:0005886">
    <property type="term" value="C:plasma membrane"/>
    <property type="evidence" value="ECO:0007669"/>
    <property type="project" value="UniProtKB-SubCell"/>
</dbReference>
<dbReference type="InterPro" id="IPR003439">
    <property type="entry name" value="ABC_transporter-like_ATP-bd"/>
</dbReference>
<evidence type="ECO:0000313" key="8">
    <source>
        <dbReference type="Proteomes" id="UP000199473"/>
    </source>
</evidence>
<dbReference type="RefSeq" id="WP_092960687.1">
    <property type="nucleotide sequence ID" value="NZ_FOSQ01000005.1"/>
</dbReference>
<evidence type="ECO:0000256" key="4">
    <source>
        <dbReference type="ARBA" id="ARBA00022741"/>
    </source>
</evidence>
<keyword evidence="5 7" id="KW-0067">ATP-binding</keyword>
<dbReference type="FunFam" id="3.40.50.300:FF:000016">
    <property type="entry name" value="Oligopeptide ABC transporter ATP-binding component"/>
    <property type="match status" value="1"/>
</dbReference>
<dbReference type="Proteomes" id="UP000199473">
    <property type="component" value="Unassembled WGS sequence"/>
</dbReference>
<protein>
    <submittedName>
        <fullName evidence="7">Peptide/nickel transport system ATP-binding protein</fullName>
    </submittedName>
</protein>
<keyword evidence="8" id="KW-1185">Reference proteome</keyword>
<dbReference type="PROSITE" id="PS00211">
    <property type="entry name" value="ABC_TRANSPORTER_1"/>
    <property type="match status" value="1"/>
</dbReference>
<dbReference type="InterPro" id="IPR013563">
    <property type="entry name" value="Oligopep_ABC_C"/>
</dbReference>
<dbReference type="STRING" id="1123062.SAMN02745775_105163"/>
<dbReference type="PANTHER" id="PTHR43776:SF7">
    <property type="entry name" value="D,D-DIPEPTIDE TRANSPORT ATP-BINDING PROTEIN DDPF-RELATED"/>
    <property type="match status" value="1"/>
</dbReference>
<reference evidence="7 8" key="1">
    <citation type="submission" date="2016-10" db="EMBL/GenBank/DDBJ databases">
        <authorList>
            <person name="de Groot N.N."/>
        </authorList>
    </citation>
    <scope>NUCLEOTIDE SEQUENCE [LARGE SCALE GENOMIC DNA]</scope>
    <source>
        <strain evidence="7 8">DSM 19981</strain>
    </source>
</reference>
<keyword evidence="4" id="KW-0547">Nucleotide-binding</keyword>
<dbReference type="Pfam" id="PF00005">
    <property type="entry name" value="ABC_tran"/>
    <property type="match status" value="1"/>
</dbReference>
<dbReference type="AlphaFoldDB" id="A0A1I4BBQ7"/>
<proteinExistence type="inferred from homology"/>
<accession>A0A1I4BBQ7</accession>
<sequence>MSTPILQVNDLKKHFPIKAGFLGGTTGYVYAVDGVSFDIMKGETLSLVGESGCGKSTVGKALLRLFPLTGGQVILGGDRIDDMPNGTLRPLRRKMQVVFQDPFSSLNPRMRVRDILAEPIRNFGLAKDSADLEQRLEGLMDKVRLPRDAINRWPHEFSGGQRQRIGIARALAGEPDLIICDEAVSALDVSVKAQIVNLLQDLQTELGLAMLFISHDLAIVEHMTHRVAVMYLGKIVEVAPKRSLFGAPKHPYTEALLSAVPVPMPGAQRERIILKGDVPSPINPPKGCRFHTRCPYAFDRCRTEEPQLRPVADALAEGHIAACHLHDRPAAENPLAGAKGAQLLALG</sequence>
<comment type="subcellular location">
    <subcellularLocation>
        <location evidence="1">Cell inner membrane</location>
        <topology evidence="1">Peripheral membrane protein</topology>
    </subcellularLocation>
</comment>
<evidence type="ECO:0000259" key="6">
    <source>
        <dbReference type="PROSITE" id="PS50893"/>
    </source>
</evidence>
<dbReference type="InterPro" id="IPR050319">
    <property type="entry name" value="ABC_transp_ATP-bind"/>
</dbReference>
<evidence type="ECO:0000256" key="2">
    <source>
        <dbReference type="ARBA" id="ARBA00005417"/>
    </source>
</evidence>
<evidence type="ECO:0000256" key="3">
    <source>
        <dbReference type="ARBA" id="ARBA00022448"/>
    </source>
</evidence>